<comment type="caution">
    <text evidence="4">The sequence shown here is derived from an EMBL/GenBank/DDBJ whole genome shotgun (WGS) entry which is preliminary data.</text>
</comment>
<feature type="compositionally biased region" description="Polar residues" evidence="2">
    <location>
        <begin position="1"/>
        <end position="11"/>
    </location>
</feature>
<evidence type="ECO:0000259" key="3">
    <source>
        <dbReference type="PROSITE" id="PS50157"/>
    </source>
</evidence>
<feature type="region of interest" description="Disordered" evidence="2">
    <location>
        <begin position="471"/>
        <end position="490"/>
    </location>
</feature>
<name>A0A8H3D2I9_9AGAM</name>
<feature type="compositionally biased region" description="Low complexity" evidence="2">
    <location>
        <begin position="416"/>
        <end position="426"/>
    </location>
</feature>
<dbReference type="Proteomes" id="UP000663850">
    <property type="component" value="Unassembled WGS sequence"/>
</dbReference>
<proteinExistence type="predicted"/>
<reference evidence="4" key="1">
    <citation type="submission" date="2021-01" db="EMBL/GenBank/DDBJ databases">
        <authorList>
            <person name="Kaushik A."/>
        </authorList>
    </citation>
    <scope>NUCLEOTIDE SEQUENCE</scope>
    <source>
        <strain evidence="4">Type strain: AG8-Rh-89/</strain>
    </source>
</reference>
<dbReference type="Gene3D" id="3.30.160.60">
    <property type="entry name" value="Classic Zinc Finger"/>
    <property type="match status" value="1"/>
</dbReference>
<keyword evidence="1" id="KW-0863">Zinc-finger</keyword>
<feature type="compositionally biased region" description="Polar residues" evidence="2">
    <location>
        <begin position="445"/>
        <end position="457"/>
    </location>
</feature>
<sequence>MSWVQPNTASSLPPPSHYAANTPDILATDHFDPRRAWATQTTLAACSPMQGVAVMGNVGVPRQLPYPILPSGPETSHKVQETSPSPVDSIHGLQGNAITAFTGQINLATNPNSGDSIGHGTTQYEYPPGFNSSFGQTIYHHHHQYADNSIMTQIGDADAQTPQAFSYGYTESHAPIQPSDGVAQNSQRFEYNDFQPASGGPYLDTQPLNELYPGARHTNTLHAEYPYHSAGEFVGKPSEDVTEMAKPMWLVEQRASAMSLQKSEVQPSFIISFDGTPLAMTDDDAWSSAAFSPPSLASFHSSPPSTRHDSSALGTPAQGFEDTPVSHTEPLLNHPLSYSISDLRHLSISPAGRDSSPQRSCRAVSQQGLCVVPSQAGPSGRPFLDDTIAHHIYAESFDPEDVSDCSQGPPTSERGSTPATSPSTSTGFDYPQATGVSTGFYRPSTRGNTARTTTPKSDSSHVVPLIRQLSSKSADGPGQSGGPRHHPYGRSSKISAHEQVIQFDTPTSNVSTASVSDHTEADSRKSKKKSKGSKRVKCEYMCPLKREPCGQSVSREADMSRHMQRHRRAEEAMVREGLLLPELQTNFESLKADEITLCKRCGETLSRKDALRRHLKNAGKACRSFYPEIIIAD</sequence>
<feature type="region of interest" description="Disordered" evidence="2">
    <location>
        <begin position="297"/>
        <end position="333"/>
    </location>
</feature>
<keyword evidence="1" id="KW-0862">Zinc</keyword>
<organism evidence="4 5">
    <name type="scientific">Rhizoctonia solani</name>
    <dbReference type="NCBI Taxonomy" id="456999"/>
    <lineage>
        <taxon>Eukaryota</taxon>
        <taxon>Fungi</taxon>
        <taxon>Dikarya</taxon>
        <taxon>Basidiomycota</taxon>
        <taxon>Agaricomycotina</taxon>
        <taxon>Agaricomycetes</taxon>
        <taxon>Cantharellales</taxon>
        <taxon>Ceratobasidiaceae</taxon>
        <taxon>Rhizoctonia</taxon>
    </lineage>
</organism>
<evidence type="ECO:0000256" key="1">
    <source>
        <dbReference type="PROSITE-ProRule" id="PRU00042"/>
    </source>
</evidence>
<evidence type="ECO:0000313" key="5">
    <source>
        <dbReference type="Proteomes" id="UP000663850"/>
    </source>
</evidence>
<gene>
    <name evidence="4" type="ORF">RDB_LOCUS104976</name>
</gene>
<feature type="region of interest" description="Disordered" evidence="2">
    <location>
        <begin position="505"/>
        <end position="532"/>
    </location>
</feature>
<evidence type="ECO:0000313" key="4">
    <source>
        <dbReference type="EMBL" id="CAE6509722.1"/>
    </source>
</evidence>
<keyword evidence="1" id="KW-0479">Metal-binding</keyword>
<feature type="region of interest" description="Disordered" evidence="2">
    <location>
        <begin position="398"/>
        <end position="462"/>
    </location>
</feature>
<feature type="compositionally biased region" description="Polar residues" evidence="2">
    <location>
        <begin position="505"/>
        <end position="516"/>
    </location>
</feature>
<dbReference type="EMBL" id="CAJMWZ010005687">
    <property type="protein sequence ID" value="CAE6509722.1"/>
    <property type="molecule type" value="Genomic_DNA"/>
</dbReference>
<dbReference type="AlphaFoldDB" id="A0A8H3D2I9"/>
<feature type="domain" description="C2H2-type" evidence="3">
    <location>
        <begin position="540"/>
        <end position="571"/>
    </location>
</feature>
<feature type="compositionally biased region" description="Polar residues" evidence="2">
    <location>
        <begin position="404"/>
        <end position="415"/>
    </location>
</feature>
<protein>
    <recommendedName>
        <fullName evidence="3">C2H2-type domain-containing protein</fullName>
    </recommendedName>
</protein>
<accession>A0A8H3D2I9</accession>
<dbReference type="GO" id="GO:0008270">
    <property type="term" value="F:zinc ion binding"/>
    <property type="evidence" value="ECO:0007669"/>
    <property type="project" value="UniProtKB-KW"/>
</dbReference>
<dbReference type="InterPro" id="IPR013087">
    <property type="entry name" value="Znf_C2H2_type"/>
</dbReference>
<dbReference type="PROSITE" id="PS50157">
    <property type="entry name" value="ZINC_FINGER_C2H2_2"/>
    <property type="match status" value="1"/>
</dbReference>
<evidence type="ECO:0000256" key="2">
    <source>
        <dbReference type="SAM" id="MobiDB-lite"/>
    </source>
</evidence>
<feature type="region of interest" description="Disordered" evidence="2">
    <location>
        <begin position="1"/>
        <end position="23"/>
    </location>
</feature>